<name>A0A7T8QSR0_CALRO</name>
<protein>
    <submittedName>
        <fullName evidence="2">Uncharacterized protein</fullName>
    </submittedName>
</protein>
<feature type="transmembrane region" description="Helical" evidence="1">
    <location>
        <begin position="16"/>
        <end position="39"/>
    </location>
</feature>
<organism evidence="2 3">
    <name type="scientific">Caligus rogercresseyi</name>
    <name type="common">Sea louse</name>
    <dbReference type="NCBI Taxonomy" id="217165"/>
    <lineage>
        <taxon>Eukaryota</taxon>
        <taxon>Metazoa</taxon>
        <taxon>Ecdysozoa</taxon>
        <taxon>Arthropoda</taxon>
        <taxon>Crustacea</taxon>
        <taxon>Multicrustacea</taxon>
        <taxon>Hexanauplia</taxon>
        <taxon>Copepoda</taxon>
        <taxon>Siphonostomatoida</taxon>
        <taxon>Caligidae</taxon>
        <taxon>Caligus</taxon>
    </lineage>
</organism>
<keyword evidence="1" id="KW-1133">Transmembrane helix</keyword>
<keyword evidence="1" id="KW-0812">Transmembrane</keyword>
<dbReference type="Proteomes" id="UP000595437">
    <property type="component" value="Chromosome 4"/>
</dbReference>
<sequence length="83" mass="9173">HGYSAPPTLPPPTAPIMLHPLILCAILFSTILLCTSYSAPSYERQAQSFTTITISIMGLKDPNSRVQRTQLSKSYPILLSRKQ</sequence>
<evidence type="ECO:0000313" key="3">
    <source>
        <dbReference type="Proteomes" id="UP000595437"/>
    </source>
</evidence>
<evidence type="ECO:0000313" key="2">
    <source>
        <dbReference type="EMBL" id="QQP53674.1"/>
    </source>
</evidence>
<reference evidence="3" key="1">
    <citation type="submission" date="2021-01" db="EMBL/GenBank/DDBJ databases">
        <title>Caligus Genome Assembly.</title>
        <authorList>
            <person name="Gallardo-Escarate C."/>
        </authorList>
    </citation>
    <scope>NUCLEOTIDE SEQUENCE [LARGE SCALE GENOMIC DNA]</scope>
</reference>
<feature type="non-terminal residue" evidence="2">
    <location>
        <position position="1"/>
    </location>
</feature>
<proteinExistence type="predicted"/>
<keyword evidence="1" id="KW-0472">Membrane</keyword>
<evidence type="ECO:0000256" key="1">
    <source>
        <dbReference type="SAM" id="Phobius"/>
    </source>
</evidence>
<gene>
    <name evidence="2" type="ORF">FKW44_006226</name>
</gene>
<dbReference type="EMBL" id="CP045893">
    <property type="protein sequence ID" value="QQP53674.1"/>
    <property type="molecule type" value="Genomic_DNA"/>
</dbReference>
<dbReference type="AlphaFoldDB" id="A0A7T8QSR0"/>
<accession>A0A7T8QSR0</accession>
<keyword evidence="3" id="KW-1185">Reference proteome</keyword>